<dbReference type="Pfam" id="PF04247">
    <property type="entry name" value="SirB"/>
    <property type="match status" value="1"/>
</dbReference>
<dbReference type="EMBL" id="CP025120">
    <property type="protein sequence ID" value="AUD77711.1"/>
    <property type="molecule type" value="Genomic_DNA"/>
</dbReference>
<dbReference type="PIRSF" id="PIRSF005610">
    <property type="entry name" value="SirB"/>
    <property type="match status" value="1"/>
</dbReference>
<dbReference type="KEGG" id="kpd:CW740_00055"/>
<dbReference type="PANTHER" id="PTHR39594">
    <property type="entry name" value="PROTEIN YCHQ"/>
    <property type="match status" value="1"/>
</dbReference>
<accession>A0A2K9ARC1</accession>
<evidence type="ECO:0000313" key="1">
    <source>
        <dbReference type="EMBL" id="AUD77711.1"/>
    </source>
</evidence>
<dbReference type="RefSeq" id="WP_106645635.1">
    <property type="nucleotide sequence ID" value="NZ_BMGO01000001.1"/>
</dbReference>
<dbReference type="AlphaFoldDB" id="A0A2K9ARC1"/>
<sequence length="121" mass="14065">MLALKHFHMSLAALTVLGFLIRSVWLFRGSQLLQKKIVKILPHVIDTFLLASGIVLMVQTKMYPHHQPWLTVKILLIVTYIFFGIKMFHATESKKRLIFFILAIASIFAVLYLARFKPLLW</sequence>
<dbReference type="GO" id="GO:0005886">
    <property type="term" value="C:plasma membrane"/>
    <property type="evidence" value="ECO:0007669"/>
    <property type="project" value="TreeGrafter"/>
</dbReference>
<dbReference type="InterPro" id="IPR007360">
    <property type="entry name" value="SirB"/>
</dbReference>
<reference evidence="1 2" key="1">
    <citation type="submission" date="2017-12" db="EMBL/GenBank/DDBJ databases">
        <title>Kangiella profundi FT102 completed genome.</title>
        <authorList>
            <person name="Xu J."/>
            <person name="Wang J."/>
            <person name="Lu Y."/>
        </authorList>
    </citation>
    <scope>NUCLEOTIDE SEQUENCE [LARGE SCALE GENOMIC DNA]</scope>
    <source>
        <strain evidence="1 2">FT102</strain>
    </source>
</reference>
<keyword evidence="2" id="KW-1185">Reference proteome</keyword>
<dbReference type="OrthoDB" id="5588650at2"/>
<organism evidence="1 2">
    <name type="scientific">Kangiella profundi</name>
    <dbReference type="NCBI Taxonomy" id="1561924"/>
    <lineage>
        <taxon>Bacteria</taxon>
        <taxon>Pseudomonadati</taxon>
        <taxon>Pseudomonadota</taxon>
        <taxon>Gammaproteobacteria</taxon>
        <taxon>Kangiellales</taxon>
        <taxon>Kangiellaceae</taxon>
        <taxon>Kangiella</taxon>
    </lineage>
</organism>
<protein>
    <submittedName>
        <fullName evidence="1">Regulator SirB</fullName>
    </submittedName>
</protein>
<name>A0A2K9ARC1_9GAMM</name>
<dbReference type="PANTHER" id="PTHR39594:SF1">
    <property type="entry name" value="PROTEIN YCHQ"/>
    <property type="match status" value="1"/>
</dbReference>
<dbReference type="Proteomes" id="UP000232693">
    <property type="component" value="Chromosome"/>
</dbReference>
<proteinExistence type="predicted"/>
<gene>
    <name evidence="1" type="ORF">CW740_00055</name>
</gene>
<evidence type="ECO:0000313" key="2">
    <source>
        <dbReference type="Proteomes" id="UP000232693"/>
    </source>
</evidence>